<evidence type="ECO:0000256" key="9">
    <source>
        <dbReference type="ARBA" id="ARBA00023167"/>
    </source>
</evidence>
<comment type="pathway">
    <text evidence="2">Amino-acid biosynthesis; L-methionine biosynthesis via de novo pathway; L-homoserine from L-aspartate: step 3/3.</text>
</comment>
<name>A0A101EKB9_9EURY</name>
<evidence type="ECO:0000256" key="4">
    <source>
        <dbReference type="ARBA" id="ARBA00013213"/>
    </source>
</evidence>
<dbReference type="InterPro" id="IPR005106">
    <property type="entry name" value="Asp/hSer_DH_NAD-bd"/>
</dbReference>
<dbReference type="InterPro" id="IPR001342">
    <property type="entry name" value="HDH_cat"/>
</dbReference>
<feature type="domain" description="Aspartate/homoserine dehydrogenase NAD-binding" evidence="13">
    <location>
        <begin position="10"/>
        <end position="147"/>
    </location>
</feature>
<keyword evidence="11" id="KW-0521">NADP</keyword>
<proteinExistence type="inferred from homology"/>
<dbReference type="EMBL" id="LGFD01000043">
    <property type="protein sequence ID" value="KUK16972.1"/>
    <property type="molecule type" value="Genomic_DNA"/>
</dbReference>
<evidence type="ECO:0000256" key="3">
    <source>
        <dbReference type="ARBA" id="ARBA00006753"/>
    </source>
</evidence>
<dbReference type="SUPFAM" id="SSF51735">
    <property type="entry name" value="NAD(P)-binding Rossmann-fold domains"/>
    <property type="match status" value="1"/>
</dbReference>
<evidence type="ECO:0000313" key="14">
    <source>
        <dbReference type="EMBL" id="KUK16972.1"/>
    </source>
</evidence>
<dbReference type="GO" id="GO:0004412">
    <property type="term" value="F:homoserine dehydrogenase activity"/>
    <property type="evidence" value="ECO:0007669"/>
    <property type="project" value="UniProtKB-EC"/>
</dbReference>
<feature type="binding site" evidence="11">
    <location>
        <position position="124"/>
    </location>
    <ligand>
        <name>NADPH</name>
        <dbReference type="ChEBI" id="CHEBI:57783"/>
    </ligand>
</feature>
<evidence type="ECO:0000259" key="12">
    <source>
        <dbReference type="Pfam" id="PF00742"/>
    </source>
</evidence>
<dbReference type="GO" id="GO:0009088">
    <property type="term" value="P:threonine biosynthetic process"/>
    <property type="evidence" value="ECO:0007669"/>
    <property type="project" value="UniProtKB-UniPathway"/>
</dbReference>
<comment type="caution">
    <text evidence="14">The sequence shown here is derived from an EMBL/GenBank/DDBJ whole genome shotgun (WGS) entry which is preliminary data.</text>
</comment>
<dbReference type="AlphaFoldDB" id="A0A101EKB9"/>
<dbReference type="GO" id="GO:0009086">
    <property type="term" value="P:methionine biosynthetic process"/>
    <property type="evidence" value="ECO:0007669"/>
    <property type="project" value="UniProtKB-KW"/>
</dbReference>
<dbReference type="Pfam" id="PF00742">
    <property type="entry name" value="Homoserine_dh"/>
    <property type="match status" value="1"/>
</dbReference>
<dbReference type="PANTHER" id="PTHR43331:SF1">
    <property type="entry name" value="HOMOSERINE DEHYDROGENASE"/>
    <property type="match status" value="1"/>
</dbReference>
<reference evidence="15" key="1">
    <citation type="journal article" date="2015" name="MBio">
        <title>Genome-Resolved Metagenomic Analysis Reveals Roles for Candidate Phyla and Other Microbial Community Members in Biogeochemical Transformations in Oil Reservoirs.</title>
        <authorList>
            <person name="Hu P."/>
            <person name="Tom L."/>
            <person name="Singh A."/>
            <person name="Thomas B.C."/>
            <person name="Baker B.J."/>
            <person name="Piceno Y.M."/>
            <person name="Andersen G.L."/>
            <person name="Banfield J.F."/>
        </authorList>
    </citation>
    <scope>NUCLEOTIDE SEQUENCE [LARGE SCALE GENOMIC DNA]</scope>
</reference>
<gene>
    <name evidence="14" type="ORF">XD54_1731</name>
</gene>
<dbReference type="PANTHER" id="PTHR43331">
    <property type="entry name" value="HOMOSERINE DEHYDROGENASE"/>
    <property type="match status" value="1"/>
</dbReference>
<evidence type="ECO:0000256" key="5">
    <source>
        <dbReference type="ARBA" id="ARBA00013376"/>
    </source>
</evidence>
<feature type="active site" description="Proton donor" evidence="10">
    <location>
        <position position="223"/>
    </location>
</feature>
<evidence type="ECO:0000313" key="15">
    <source>
        <dbReference type="Proteomes" id="UP000053911"/>
    </source>
</evidence>
<evidence type="ECO:0000256" key="10">
    <source>
        <dbReference type="PIRSR" id="PIRSR036497-1"/>
    </source>
</evidence>
<dbReference type="GO" id="GO:0050661">
    <property type="term" value="F:NADP binding"/>
    <property type="evidence" value="ECO:0007669"/>
    <property type="project" value="InterPro"/>
</dbReference>
<comment type="pathway">
    <text evidence="1">Amino-acid biosynthesis; L-threonine biosynthesis; L-threonine from L-aspartate: step 3/5.</text>
</comment>
<dbReference type="InterPro" id="IPR022697">
    <property type="entry name" value="HDH_short"/>
</dbReference>
<evidence type="ECO:0000259" key="13">
    <source>
        <dbReference type="Pfam" id="PF03447"/>
    </source>
</evidence>
<feature type="binding site" evidence="11">
    <location>
        <position position="100"/>
    </location>
    <ligand>
        <name>NADPH</name>
        <dbReference type="ChEBI" id="CHEBI:57783"/>
    </ligand>
</feature>
<dbReference type="GeneID" id="8096484"/>
<dbReference type="Gene3D" id="3.40.50.720">
    <property type="entry name" value="NAD(P)-binding Rossmann-like Domain"/>
    <property type="match status" value="1"/>
</dbReference>
<dbReference type="FunFam" id="3.40.50.720:FF:000554">
    <property type="entry name" value="Homoserine dehydrogenase"/>
    <property type="match status" value="1"/>
</dbReference>
<feature type="binding site" evidence="11">
    <location>
        <position position="208"/>
    </location>
    <ligand>
        <name>L-homoserine</name>
        <dbReference type="ChEBI" id="CHEBI:57476"/>
    </ligand>
</feature>
<comment type="similarity">
    <text evidence="3">Belongs to the homoserine dehydrogenase family.</text>
</comment>
<evidence type="ECO:0000256" key="1">
    <source>
        <dbReference type="ARBA" id="ARBA00005056"/>
    </source>
</evidence>
<dbReference type="EC" id="1.1.1.3" evidence="4"/>
<dbReference type="Proteomes" id="UP000053911">
    <property type="component" value="Unassembled WGS sequence"/>
</dbReference>
<keyword evidence="8" id="KW-0560">Oxidoreductase</keyword>
<keyword evidence="7" id="KW-0791">Threonine biosynthesis</keyword>
<dbReference type="FunFam" id="3.30.360.10:FF:000005">
    <property type="entry name" value="Homoserine dehydrogenase"/>
    <property type="match status" value="1"/>
</dbReference>
<dbReference type="UniPathway" id="UPA00051">
    <property type="reaction ID" value="UER00465"/>
</dbReference>
<dbReference type="InterPro" id="IPR019811">
    <property type="entry name" value="HDH_CS"/>
</dbReference>
<feature type="domain" description="Homoserine dehydrogenase catalytic" evidence="12">
    <location>
        <begin position="156"/>
        <end position="327"/>
    </location>
</feature>
<dbReference type="NCBIfam" id="NF004976">
    <property type="entry name" value="PRK06349.1"/>
    <property type="match status" value="1"/>
</dbReference>
<protein>
    <recommendedName>
        <fullName evidence="5">Homoserine dehydrogenase</fullName>
        <ecNumber evidence="4">1.1.1.3</ecNumber>
    </recommendedName>
</protein>
<evidence type="ECO:0000256" key="11">
    <source>
        <dbReference type="PIRSR" id="PIRSR036497-2"/>
    </source>
</evidence>
<dbReference type="UniPathway" id="UPA00050">
    <property type="reaction ID" value="UER00063"/>
</dbReference>
<dbReference type="Pfam" id="PF03447">
    <property type="entry name" value="NAD_binding_3"/>
    <property type="match status" value="1"/>
</dbReference>
<evidence type="ECO:0000256" key="2">
    <source>
        <dbReference type="ARBA" id="ARBA00005062"/>
    </source>
</evidence>
<keyword evidence="9" id="KW-0486">Methionine biosynthesis</keyword>
<dbReference type="SUPFAM" id="SSF55347">
    <property type="entry name" value="Glyceraldehyde-3-phosphate dehydrogenase-like, C-terminal domain"/>
    <property type="match status" value="1"/>
</dbReference>
<dbReference type="NCBIfam" id="NF006235">
    <property type="entry name" value="PRK08374.1"/>
    <property type="match status" value="1"/>
</dbReference>
<dbReference type="PATRIC" id="fig|172049.5.peg.1587"/>
<evidence type="ECO:0000256" key="7">
    <source>
        <dbReference type="ARBA" id="ARBA00022697"/>
    </source>
</evidence>
<dbReference type="RefSeq" id="WP_015849745.1">
    <property type="nucleotide sequence ID" value="NZ_LGFD01000043.1"/>
</dbReference>
<evidence type="ECO:0000256" key="6">
    <source>
        <dbReference type="ARBA" id="ARBA00022605"/>
    </source>
</evidence>
<evidence type="ECO:0000256" key="8">
    <source>
        <dbReference type="ARBA" id="ARBA00023002"/>
    </source>
</evidence>
<feature type="binding site" evidence="11">
    <location>
        <begin position="10"/>
        <end position="15"/>
    </location>
    <ligand>
        <name>NADP(+)</name>
        <dbReference type="ChEBI" id="CHEBI:58349"/>
    </ligand>
</feature>
<keyword evidence="6" id="KW-0028">Amino-acid biosynthesis</keyword>
<dbReference type="OMA" id="LMFYGPG"/>
<organism evidence="14 15">
    <name type="scientific">Thermococcus sibiricus</name>
    <dbReference type="NCBI Taxonomy" id="172049"/>
    <lineage>
        <taxon>Archaea</taxon>
        <taxon>Methanobacteriati</taxon>
        <taxon>Methanobacteriota</taxon>
        <taxon>Thermococci</taxon>
        <taxon>Thermococcales</taxon>
        <taxon>Thermococcaceae</taxon>
        <taxon>Thermococcus</taxon>
    </lineage>
</organism>
<dbReference type="Gene3D" id="3.30.360.10">
    <property type="entry name" value="Dihydrodipicolinate Reductase, domain 2"/>
    <property type="match status" value="1"/>
</dbReference>
<accession>A0A101EKB9</accession>
<dbReference type="InterPro" id="IPR036291">
    <property type="entry name" value="NAD(P)-bd_dom_sf"/>
</dbReference>
<sequence length="337" mass="37055">MNSLSLSIIGFGNVGRGVAEVLYTKMPHFKKKYGINIKVVSITDTSATIWDQEAINLREAIETKNHFGSLKFWGNEYEVYKLDPMEVVKEIDADVIIDVTNDKNASKWHLEALKRGKGVVTSNKPPVVFDYKELVDLANSKNLPYLFEATVMAGTPIINLLKEEILADSVKRISGVFNGTTTFILTSIETGMTFKEALKQAQTAGIAERDPSNDLKGIDAAYKATILHHLAFYPIDFKEVHIEGIENLSEEEIREAKKEGTPFRLVATVEEGKVEIKPKKVYENGPLAVSGTSNVAVIETDLLGELMLKGSGAGIKETASGVVGDIIRAAVSIYKYL</sequence>
<dbReference type="PIRSF" id="PIRSF036497">
    <property type="entry name" value="HDH_short"/>
    <property type="match status" value="1"/>
</dbReference>
<dbReference type="PROSITE" id="PS01042">
    <property type="entry name" value="HOMOSER_DHGENASE"/>
    <property type="match status" value="1"/>
</dbReference>